<dbReference type="PANTHER" id="PTHR35134:SF2">
    <property type="entry name" value="NUCLEOTIDASE YQFW-RELATED"/>
    <property type="match status" value="1"/>
</dbReference>
<dbReference type="GO" id="GO:0009264">
    <property type="term" value="P:deoxyribonucleotide catabolic process"/>
    <property type="evidence" value="ECO:0007669"/>
    <property type="project" value="InterPro"/>
</dbReference>
<gene>
    <name evidence="3" type="ORF">IAR55_001630</name>
</gene>
<feature type="compositionally biased region" description="Basic and acidic residues" evidence="2">
    <location>
        <begin position="97"/>
        <end position="117"/>
    </location>
</feature>
<comment type="caution">
    <text evidence="3">The sequence shown here is derived from an EMBL/GenBank/DDBJ whole genome shotgun (WGS) entry which is preliminary data.</text>
</comment>
<dbReference type="Pfam" id="PF06941">
    <property type="entry name" value="NT5C"/>
    <property type="match status" value="1"/>
</dbReference>
<dbReference type="InterPro" id="IPR036412">
    <property type="entry name" value="HAD-like_sf"/>
</dbReference>
<evidence type="ECO:0000313" key="4">
    <source>
        <dbReference type="Proteomes" id="UP001388673"/>
    </source>
</evidence>
<dbReference type="InterPro" id="IPR052419">
    <property type="entry name" value="5_3-deoxyribonucleotidase-like"/>
</dbReference>
<dbReference type="Proteomes" id="UP001388673">
    <property type="component" value="Unassembled WGS sequence"/>
</dbReference>
<dbReference type="GO" id="GO:0008253">
    <property type="term" value="F:5'-nucleotidase activity"/>
    <property type="evidence" value="ECO:0007669"/>
    <property type="project" value="InterPro"/>
</dbReference>
<dbReference type="InterPro" id="IPR010708">
    <property type="entry name" value="5'(3')-deoxyribonucleotidase"/>
</dbReference>
<proteinExistence type="predicted"/>
<evidence type="ECO:0008006" key="5">
    <source>
        <dbReference type="Google" id="ProtNLM"/>
    </source>
</evidence>
<dbReference type="SUPFAM" id="SSF56784">
    <property type="entry name" value="HAD-like"/>
    <property type="match status" value="1"/>
</dbReference>
<feature type="active site" description="Proton donor" evidence="1">
    <location>
        <position position="136"/>
    </location>
</feature>
<evidence type="ECO:0000256" key="1">
    <source>
        <dbReference type="PIRSR" id="PIRSR610708-1"/>
    </source>
</evidence>
<dbReference type="KEGG" id="kne:92178889"/>
<dbReference type="AlphaFoldDB" id="A0AAW0Z2W5"/>
<reference evidence="3 4" key="1">
    <citation type="journal article" date="2024" name="bioRxiv">
        <title>Comparative genomics of Cryptococcus and Kwoniella reveals pathogenesis evolution and contrasting karyotype dynamics via intercentromeric recombination or chromosome fusion.</title>
        <authorList>
            <person name="Coelho M.A."/>
            <person name="David-Palma M."/>
            <person name="Shea T."/>
            <person name="Bowers K."/>
            <person name="McGinley-Smith S."/>
            <person name="Mohammad A.W."/>
            <person name="Gnirke A."/>
            <person name="Yurkov A.M."/>
            <person name="Nowrousian M."/>
            <person name="Sun S."/>
            <person name="Cuomo C.A."/>
            <person name="Heitman J."/>
        </authorList>
    </citation>
    <scope>NUCLEOTIDE SEQUENCE [LARGE SCALE GENOMIC DNA]</scope>
    <source>
        <strain evidence="3 4">CBS 13917</strain>
    </source>
</reference>
<feature type="active site" description="Nucleophile" evidence="1">
    <location>
        <position position="134"/>
    </location>
</feature>
<name>A0AAW0Z2W5_9TREE</name>
<dbReference type="EMBL" id="JBCAWK010000003">
    <property type="protein sequence ID" value="KAK8864382.1"/>
    <property type="molecule type" value="Genomic_DNA"/>
</dbReference>
<dbReference type="PANTHER" id="PTHR35134">
    <property type="entry name" value="NUCLEOTIDASE YQFW-RELATED"/>
    <property type="match status" value="1"/>
</dbReference>
<evidence type="ECO:0000313" key="3">
    <source>
        <dbReference type="EMBL" id="KAK8864382.1"/>
    </source>
</evidence>
<accession>A0AAW0Z2W5</accession>
<feature type="region of interest" description="Disordered" evidence="2">
    <location>
        <begin position="94"/>
        <end position="117"/>
    </location>
</feature>
<dbReference type="InterPro" id="IPR023214">
    <property type="entry name" value="HAD_sf"/>
</dbReference>
<sequence length="404" mass="44643">MSPPVTASGVPDTPTTPDVSNIAIKGSVMDHVLFPKGMKHEQGRSNLWERSGLQGGLRSNARDGTLTLTTHEVIPEHEGELELTDSALSTKANEASFDGKRGEVKSQGESLAEKGTETRSKEVPIYNDRIIAIDFDDVCTQNMLAIITEHNEKYGTDLTMDDLETYVFWQNRGWGSPADVSRKVKTLNQILPQTLPIPGFAEALRTLRSLGHPIHIVTSRPEADRQVVSEWLMTHGGITIGNAADDVIAAAWFTGIYSSAYPALEDKGDTESAKAREEELNSRLKEIWKEGADEGKSGLAKLEILRKISASLFIDDHHGNLEPIVNATPSIPCLLFGSYGWNRASSGFSSPVAMMDYDQRIAMGLPLPFEEIPEGRDHRLHRTKDWDDVVRWVKQWDREAASGV</sequence>
<dbReference type="Gene3D" id="3.40.50.1000">
    <property type="entry name" value="HAD superfamily/HAD-like"/>
    <property type="match status" value="1"/>
</dbReference>
<protein>
    <recommendedName>
        <fullName evidence="5">Swiss Army Knife RNA repair protein HAD domain-containing protein</fullName>
    </recommendedName>
</protein>
<evidence type="ECO:0000256" key="2">
    <source>
        <dbReference type="SAM" id="MobiDB-lite"/>
    </source>
</evidence>
<organism evidence="3 4">
    <name type="scientific">Kwoniella newhampshirensis</name>
    <dbReference type="NCBI Taxonomy" id="1651941"/>
    <lineage>
        <taxon>Eukaryota</taxon>
        <taxon>Fungi</taxon>
        <taxon>Dikarya</taxon>
        <taxon>Basidiomycota</taxon>
        <taxon>Agaricomycotina</taxon>
        <taxon>Tremellomycetes</taxon>
        <taxon>Tremellales</taxon>
        <taxon>Cryptococcaceae</taxon>
        <taxon>Kwoniella</taxon>
    </lineage>
</organism>
<dbReference type="GeneID" id="92178889"/>
<keyword evidence="4" id="KW-1185">Reference proteome</keyword>
<dbReference type="RefSeq" id="XP_066804678.1">
    <property type="nucleotide sequence ID" value="XM_066944755.1"/>
</dbReference>